<dbReference type="OrthoDB" id="9812260at2"/>
<protein>
    <recommendedName>
        <fullName evidence="3">GAF domain-containing protein</fullName>
    </recommendedName>
</protein>
<gene>
    <name evidence="1" type="ORF">FNU76_00140</name>
</gene>
<dbReference type="AlphaFoldDB" id="A0A516S9R0"/>
<dbReference type="RefSeq" id="WP_143855801.1">
    <property type="nucleotide sequence ID" value="NZ_CP041730.1"/>
</dbReference>
<keyword evidence="2" id="KW-1185">Reference proteome</keyword>
<proteinExistence type="predicted"/>
<dbReference type="InterPro" id="IPR029016">
    <property type="entry name" value="GAF-like_dom_sf"/>
</dbReference>
<dbReference type="Gene3D" id="3.30.450.40">
    <property type="match status" value="1"/>
</dbReference>
<dbReference type="KEGG" id="cari:FNU76_00140"/>
<dbReference type="Proteomes" id="UP000317550">
    <property type="component" value="Chromosome"/>
</dbReference>
<name>A0A516S9R0_9NEIS</name>
<accession>A0A516S9R0</accession>
<reference evidence="2" key="1">
    <citation type="submission" date="2019-07" db="EMBL/GenBank/DDBJ databases">
        <title>Chitinimonas sp. nov., isolated from Ny-Alesund, arctica soil.</title>
        <authorList>
            <person name="Xu Q."/>
            <person name="Peng F."/>
        </authorList>
    </citation>
    <scope>NUCLEOTIDE SEQUENCE [LARGE SCALE GENOMIC DNA]</scope>
    <source>
        <strain evidence="2">R3-44</strain>
    </source>
</reference>
<organism evidence="1 2">
    <name type="scientific">Chitinimonas arctica</name>
    <dbReference type="NCBI Taxonomy" id="2594795"/>
    <lineage>
        <taxon>Bacteria</taxon>
        <taxon>Pseudomonadati</taxon>
        <taxon>Pseudomonadota</taxon>
        <taxon>Betaproteobacteria</taxon>
        <taxon>Neisseriales</taxon>
        <taxon>Chitinibacteraceae</taxon>
        <taxon>Chitinimonas</taxon>
    </lineage>
</organism>
<evidence type="ECO:0000313" key="2">
    <source>
        <dbReference type="Proteomes" id="UP000317550"/>
    </source>
</evidence>
<dbReference type="SUPFAM" id="SSF55781">
    <property type="entry name" value="GAF domain-like"/>
    <property type="match status" value="1"/>
</dbReference>
<sequence length="147" mass="16487">MQQPDDPKRQLHRLQTIQQAILTVSRQASTCRDLADFGALVHAQLRSLMYADNFFIGVYEQETQALRFPYYSDQFDVGPAPERWVPLDSGETSRTAWVITHGQPLMLSAEEDRARQASGGRRDGAGPRNTGWACLCAMASMRSSAPW</sequence>
<evidence type="ECO:0008006" key="3">
    <source>
        <dbReference type="Google" id="ProtNLM"/>
    </source>
</evidence>
<evidence type="ECO:0000313" key="1">
    <source>
        <dbReference type="EMBL" id="QDQ24876.1"/>
    </source>
</evidence>
<dbReference type="EMBL" id="CP041730">
    <property type="protein sequence ID" value="QDQ24876.1"/>
    <property type="molecule type" value="Genomic_DNA"/>
</dbReference>